<dbReference type="RefSeq" id="WP_137092477.1">
    <property type="nucleotide sequence ID" value="NZ_CP028923.1"/>
</dbReference>
<dbReference type="SUPFAM" id="SSF52540">
    <property type="entry name" value="P-loop containing nucleoside triphosphate hydrolases"/>
    <property type="match status" value="1"/>
</dbReference>
<evidence type="ECO:0000256" key="1">
    <source>
        <dbReference type="ARBA" id="ARBA00006914"/>
    </source>
</evidence>
<evidence type="ECO:0000256" key="2">
    <source>
        <dbReference type="ARBA" id="ARBA00022741"/>
    </source>
</evidence>
<dbReference type="CDD" id="cd19481">
    <property type="entry name" value="RecA-like_protease"/>
    <property type="match status" value="1"/>
</dbReference>
<dbReference type="AlphaFoldDB" id="A0A4D7JQ64"/>
<dbReference type="GO" id="GO:0016887">
    <property type="term" value="F:ATP hydrolysis activity"/>
    <property type="evidence" value="ECO:0007669"/>
    <property type="project" value="InterPro"/>
</dbReference>
<dbReference type="Proteomes" id="UP000298616">
    <property type="component" value="Chromosome"/>
</dbReference>
<keyword evidence="6" id="KW-1185">Reference proteome</keyword>
<dbReference type="GO" id="GO:0005524">
    <property type="term" value="F:ATP binding"/>
    <property type="evidence" value="ECO:0007669"/>
    <property type="project" value="UniProtKB-KW"/>
</dbReference>
<dbReference type="InterPro" id="IPR027417">
    <property type="entry name" value="P-loop_NTPase"/>
</dbReference>
<keyword evidence="3" id="KW-0067">ATP-binding</keyword>
<evidence type="ECO:0000313" key="6">
    <source>
        <dbReference type="Proteomes" id="UP000298616"/>
    </source>
</evidence>
<protein>
    <submittedName>
        <fullName evidence="5">AAA family ATPase</fullName>
    </submittedName>
</protein>
<comment type="similarity">
    <text evidence="1">Belongs to the AAA ATPase family.</text>
</comment>
<reference evidence="5 6" key="1">
    <citation type="submission" date="2018-04" db="EMBL/GenBank/DDBJ databases">
        <title>Complete genome uncultured novel isolate.</title>
        <authorList>
            <person name="Merlino G."/>
        </authorList>
    </citation>
    <scope>NUCLEOTIDE SEQUENCE [LARGE SCALE GENOMIC DNA]</scope>
    <source>
        <strain evidence="6">R1DC9</strain>
    </source>
</reference>
<dbReference type="SMART" id="SM00382">
    <property type="entry name" value="AAA"/>
    <property type="match status" value="1"/>
</dbReference>
<dbReference type="Pfam" id="PF00004">
    <property type="entry name" value="AAA"/>
    <property type="match status" value="1"/>
</dbReference>
<evidence type="ECO:0000313" key="5">
    <source>
        <dbReference type="EMBL" id="QCK16883.1"/>
    </source>
</evidence>
<dbReference type="Gene3D" id="3.40.50.300">
    <property type="entry name" value="P-loop containing nucleotide triphosphate hydrolases"/>
    <property type="match status" value="1"/>
</dbReference>
<dbReference type="OrthoDB" id="7438987at2"/>
<evidence type="ECO:0000259" key="4">
    <source>
        <dbReference type="SMART" id="SM00382"/>
    </source>
</evidence>
<dbReference type="KEGG" id="fpf:DCC35_20175"/>
<dbReference type="InterPro" id="IPR050221">
    <property type="entry name" value="26S_Proteasome_ATPase"/>
</dbReference>
<gene>
    <name evidence="5" type="ORF">DCC35_20175</name>
</gene>
<feature type="domain" description="AAA+ ATPase" evidence="4">
    <location>
        <begin position="236"/>
        <end position="368"/>
    </location>
</feature>
<dbReference type="EMBL" id="CP028923">
    <property type="protein sequence ID" value="QCK16883.1"/>
    <property type="molecule type" value="Genomic_DNA"/>
</dbReference>
<dbReference type="InterPro" id="IPR003593">
    <property type="entry name" value="AAA+_ATPase"/>
</dbReference>
<organism evidence="5 6">
    <name type="scientific">Mangrovivirga cuniculi</name>
    <dbReference type="NCBI Taxonomy" id="2715131"/>
    <lineage>
        <taxon>Bacteria</taxon>
        <taxon>Pseudomonadati</taxon>
        <taxon>Bacteroidota</taxon>
        <taxon>Cytophagia</taxon>
        <taxon>Cytophagales</taxon>
        <taxon>Mangrovivirgaceae</taxon>
        <taxon>Mangrovivirga</taxon>
    </lineage>
</organism>
<dbReference type="InterPro" id="IPR003959">
    <property type="entry name" value="ATPase_AAA_core"/>
</dbReference>
<dbReference type="PANTHER" id="PTHR23073">
    <property type="entry name" value="26S PROTEASOME REGULATORY SUBUNIT"/>
    <property type="match status" value="1"/>
</dbReference>
<name>A0A4D7JQ64_9BACT</name>
<accession>A0A4D7JQ64</accession>
<keyword evidence="2" id="KW-0547">Nucleotide-binding</keyword>
<sequence length="446" mass="51300">MDLDQIFRVYKIVGGVFDSFFSSEDRNVNYNKIWSFKGIESECIQNTFPNANTKLATEFGLNEYEQFIVTLTLLPYYYPDAFKGIRILQSADEYSFSLLGGVSRGDHKSCFPTGETILFLLGGRDPINRDFIHSFLSSGSSLFRHGLIRLLPGEEGTPRLSGQLCPSDELLALTKGTTFVPEYSSSFPARRITTQMEWEDLVLPFDTLESLEELRMWMSHGKKLLDHPDLKRRLKPGYRTLFYGPPGTGKTLTASLIGNEFDIPVYRVDLSLVVSKWVGETEKNLKQLFDMAENKRWALFFDEADSLFGKRTQTSSANDRYANQEVSYLLQRIEDFPGLIILASNLKNNMDAAFSRRFQSTIFFPMPDAELRYQLWRKAFPKDFKIDEKINFREIAKQYELAGGAITNIIRYCTLKAYSRDNNEIWLDDIEHAIIREYRKNGKIAG</sequence>
<evidence type="ECO:0000256" key="3">
    <source>
        <dbReference type="ARBA" id="ARBA00022840"/>
    </source>
</evidence>
<proteinExistence type="inferred from homology"/>